<dbReference type="PANTHER" id="PTHR12378:SF7">
    <property type="entry name" value="DESUMOYLATING ISOPEPTIDASE 1"/>
    <property type="match status" value="1"/>
</dbReference>
<evidence type="ECO:0000313" key="3">
    <source>
        <dbReference type="EMBL" id="KAG6501547.1"/>
    </source>
</evidence>
<reference evidence="3 4" key="1">
    <citation type="submission" date="2020-08" db="EMBL/GenBank/DDBJ databases">
        <title>Plant Genome Project.</title>
        <authorList>
            <person name="Zhang R.-G."/>
        </authorList>
    </citation>
    <scope>NUCLEOTIDE SEQUENCE [LARGE SCALE GENOMIC DNA]</scope>
    <source>
        <tissue evidence="3">Rhizome</tissue>
    </source>
</reference>
<protein>
    <recommendedName>
        <fullName evidence="2">PPPDE domain-containing protein</fullName>
    </recommendedName>
</protein>
<dbReference type="Pfam" id="PF05903">
    <property type="entry name" value="Peptidase_C97"/>
    <property type="match status" value="1"/>
</dbReference>
<organism evidence="3 4">
    <name type="scientific">Zingiber officinale</name>
    <name type="common">Ginger</name>
    <name type="synonym">Amomum zingiber</name>
    <dbReference type="NCBI Taxonomy" id="94328"/>
    <lineage>
        <taxon>Eukaryota</taxon>
        <taxon>Viridiplantae</taxon>
        <taxon>Streptophyta</taxon>
        <taxon>Embryophyta</taxon>
        <taxon>Tracheophyta</taxon>
        <taxon>Spermatophyta</taxon>
        <taxon>Magnoliopsida</taxon>
        <taxon>Liliopsida</taxon>
        <taxon>Zingiberales</taxon>
        <taxon>Zingiberaceae</taxon>
        <taxon>Zingiber</taxon>
    </lineage>
</organism>
<feature type="domain" description="PPPDE" evidence="2">
    <location>
        <begin position="6"/>
        <end position="146"/>
    </location>
</feature>
<dbReference type="InterPro" id="IPR008580">
    <property type="entry name" value="PPPDE_dom"/>
</dbReference>
<evidence type="ECO:0000313" key="4">
    <source>
        <dbReference type="Proteomes" id="UP000734854"/>
    </source>
</evidence>
<proteinExistence type="predicted"/>
<dbReference type="GO" id="GO:0008233">
    <property type="term" value="F:peptidase activity"/>
    <property type="evidence" value="ECO:0007669"/>
    <property type="project" value="InterPro"/>
</dbReference>
<dbReference type="OrthoDB" id="21221at2759"/>
<dbReference type="PROSITE" id="PS51858">
    <property type="entry name" value="PPPDE"/>
    <property type="match status" value="1"/>
</dbReference>
<dbReference type="GO" id="GO:0070646">
    <property type="term" value="P:protein modification by small protein removal"/>
    <property type="evidence" value="ECO:0007669"/>
    <property type="project" value="TreeGrafter"/>
</dbReference>
<dbReference type="Proteomes" id="UP000734854">
    <property type="component" value="Unassembled WGS sequence"/>
</dbReference>
<dbReference type="AlphaFoldDB" id="A0A8J5GDQ6"/>
<keyword evidence="4" id="KW-1185">Reference proteome</keyword>
<sequence>MAEDGFKVKLHIYDLSQGLARQLSTTFLGKAIEAVWHTGLVVYGKEYYFSGGIQQDTAGRTPYGTPMRVVELGVTHVPEDVFVLYLQEISPRFTAETYNLLTHNCNNFSNEVAQFLVGATIPDYILQLPNEVMNSPMGALLFPMLQRLETTLKSGAVPQTPQFYPLSAAQSGAVPQNPHLHPVSAPARPVTSVATSTLTKVAVNEQTTIKSVDSKTSTKTSEKGNAESAAAKSVKQPEVGDPLGEARSRAQDEITKEFAAIMATGTLRASEAAALATKRVMERHGRLNASVQQG</sequence>
<evidence type="ECO:0000259" key="2">
    <source>
        <dbReference type="PROSITE" id="PS51858"/>
    </source>
</evidence>
<feature type="region of interest" description="Disordered" evidence="1">
    <location>
        <begin position="212"/>
        <end position="251"/>
    </location>
</feature>
<gene>
    <name evidence="3" type="ORF">ZIOFF_041428</name>
</gene>
<name>A0A8J5GDQ6_ZINOF</name>
<dbReference type="PANTHER" id="PTHR12378">
    <property type="entry name" value="DESUMOYLATING ISOPEPTIDASE"/>
    <property type="match status" value="1"/>
</dbReference>
<accession>A0A8J5GDQ6</accession>
<dbReference type="SMART" id="SM01179">
    <property type="entry name" value="DUF862"/>
    <property type="match status" value="1"/>
</dbReference>
<evidence type="ECO:0000256" key="1">
    <source>
        <dbReference type="SAM" id="MobiDB-lite"/>
    </source>
</evidence>
<dbReference type="EMBL" id="JACMSC010000011">
    <property type="protein sequence ID" value="KAG6501547.1"/>
    <property type="molecule type" value="Genomic_DNA"/>
</dbReference>
<comment type="caution">
    <text evidence="3">The sequence shown here is derived from an EMBL/GenBank/DDBJ whole genome shotgun (WGS) entry which is preliminary data.</text>
</comment>